<sequence length="314" mass="35019">MAVSTTAKLKSLRDLLAAKPHQDVLRLYLQSHDTGLLQHAFLVTVHRKWSAHSPYHLTELGITTYDRMRVNRGQPIMVGPHAEDLLRKVWSFHLILRPHAHLDFTTGSSLAAFHFGTTIYVSQEEALDLLHQIWHQPMDEADLTKGMRPIVYMSFDDNDGLAKMRKAAFDFTPSSLSSTVAVLDAQNIPVQAKITRSQTASYDYLLKQFKITAFDVGNSGNAAMYATIIAILSALRFEIYGSNGNKVSKPGRTGQSSSKAAHSVVQSLMEWPTPPPPWGVTTYCWRCGIGEHRYEECPNTDLTAALMPLSTPRP</sequence>
<accession>A0A6A5S435</accession>
<protein>
    <recommendedName>
        <fullName evidence="1">Gfd2/YDR514C-like C-terminal domain-containing protein</fullName>
    </recommendedName>
</protein>
<evidence type="ECO:0000313" key="3">
    <source>
        <dbReference type="Proteomes" id="UP000800038"/>
    </source>
</evidence>
<gene>
    <name evidence="2" type="ORF">EJ02DRAFT_439251</name>
</gene>
<reference evidence="2" key="1">
    <citation type="journal article" date="2020" name="Stud. Mycol.">
        <title>101 Dothideomycetes genomes: a test case for predicting lifestyles and emergence of pathogens.</title>
        <authorList>
            <person name="Haridas S."/>
            <person name="Albert R."/>
            <person name="Binder M."/>
            <person name="Bloem J."/>
            <person name="Labutti K."/>
            <person name="Salamov A."/>
            <person name="Andreopoulos B."/>
            <person name="Baker S."/>
            <person name="Barry K."/>
            <person name="Bills G."/>
            <person name="Bluhm B."/>
            <person name="Cannon C."/>
            <person name="Castanera R."/>
            <person name="Culley D."/>
            <person name="Daum C."/>
            <person name="Ezra D."/>
            <person name="Gonzalez J."/>
            <person name="Henrissat B."/>
            <person name="Kuo A."/>
            <person name="Liang C."/>
            <person name="Lipzen A."/>
            <person name="Lutzoni F."/>
            <person name="Magnuson J."/>
            <person name="Mondo S."/>
            <person name="Nolan M."/>
            <person name="Ohm R."/>
            <person name="Pangilinan J."/>
            <person name="Park H.-J."/>
            <person name="Ramirez L."/>
            <person name="Alfaro M."/>
            <person name="Sun H."/>
            <person name="Tritt A."/>
            <person name="Yoshinaga Y."/>
            <person name="Zwiers L.-H."/>
            <person name="Turgeon B."/>
            <person name="Goodwin S."/>
            <person name="Spatafora J."/>
            <person name="Crous P."/>
            <person name="Grigoriev I."/>
        </authorList>
    </citation>
    <scope>NUCLEOTIDE SEQUENCE</scope>
    <source>
        <strain evidence="2">CBS 161.51</strain>
    </source>
</reference>
<dbReference type="GO" id="GO:0005634">
    <property type="term" value="C:nucleus"/>
    <property type="evidence" value="ECO:0007669"/>
    <property type="project" value="TreeGrafter"/>
</dbReference>
<dbReference type="Pfam" id="PF21762">
    <property type="entry name" value="DEDDh_C"/>
    <property type="match status" value="1"/>
</dbReference>
<proteinExistence type="predicted"/>
<name>A0A6A5S435_9PLEO</name>
<evidence type="ECO:0000313" key="2">
    <source>
        <dbReference type="EMBL" id="KAF1935421.1"/>
    </source>
</evidence>
<dbReference type="OrthoDB" id="3758270at2759"/>
<dbReference type="Proteomes" id="UP000800038">
    <property type="component" value="Unassembled WGS sequence"/>
</dbReference>
<evidence type="ECO:0000259" key="1">
    <source>
        <dbReference type="Pfam" id="PF21762"/>
    </source>
</evidence>
<dbReference type="EMBL" id="ML976272">
    <property type="protein sequence ID" value="KAF1935421.1"/>
    <property type="molecule type" value="Genomic_DNA"/>
</dbReference>
<dbReference type="InterPro" id="IPR040151">
    <property type="entry name" value="Gfd2/YDR514C-like"/>
</dbReference>
<dbReference type="AlphaFoldDB" id="A0A6A5S435"/>
<dbReference type="InterPro" id="IPR048519">
    <property type="entry name" value="Gfd2/YDR514C-like_C"/>
</dbReference>
<dbReference type="PANTHER" id="PTHR28083">
    <property type="entry name" value="GOOD FOR FULL DBP5 ACTIVITY PROTEIN 2"/>
    <property type="match status" value="1"/>
</dbReference>
<organism evidence="2 3">
    <name type="scientific">Clathrospora elynae</name>
    <dbReference type="NCBI Taxonomy" id="706981"/>
    <lineage>
        <taxon>Eukaryota</taxon>
        <taxon>Fungi</taxon>
        <taxon>Dikarya</taxon>
        <taxon>Ascomycota</taxon>
        <taxon>Pezizomycotina</taxon>
        <taxon>Dothideomycetes</taxon>
        <taxon>Pleosporomycetidae</taxon>
        <taxon>Pleosporales</taxon>
        <taxon>Diademaceae</taxon>
        <taxon>Clathrospora</taxon>
    </lineage>
</organism>
<feature type="domain" description="Gfd2/YDR514C-like C-terminal" evidence="1">
    <location>
        <begin position="49"/>
        <end position="227"/>
    </location>
</feature>
<dbReference type="PANTHER" id="PTHR28083:SF1">
    <property type="entry name" value="GOOD FOR FULL DBP5 ACTIVITY PROTEIN 2"/>
    <property type="match status" value="1"/>
</dbReference>
<keyword evidence="3" id="KW-1185">Reference proteome</keyword>